<gene>
    <name evidence="2" type="ORF">Cgig2_029016</name>
</gene>
<sequence>MPVHEALKAIPKTKKAALKSKGKQAIEQKDAQLSTGAALPEENTSHSGQDIEMAPQEQPLKYKKGGNEKGMYQKTFITRITICLSLSMGTQLNETKAKVDLKQIIGTFSKWLVESFDPYSASFVLPNGQRFTVIACDVYVTLGVTIRGREIMEITRSSTNEEYDEVHAAWLRE</sequence>
<comment type="caution">
    <text evidence="2">The sequence shown here is derived from an EMBL/GenBank/DDBJ whole genome shotgun (WGS) entry which is preliminary data.</text>
</comment>
<evidence type="ECO:0000313" key="2">
    <source>
        <dbReference type="EMBL" id="KAJ8432175.1"/>
    </source>
</evidence>
<protein>
    <submittedName>
        <fullName evidence="2">Uncharacterized protein</fullName>
    </submittedName>
</protein>
<dbReference type="EMBL" id="JAKOGI010000629">
    <property type="protein sequence ID" value="KAJ8432175.1"/>
    <property type="molecule type" value="Genomic_DNA"/>
</dbReference>
<keyword evidence="3" id="KW-1185">Reference proteome</keyword>
<proteinExistence type="predicted"/>
<organism evidence="2 3">
    <name type="scientific">Carnegiea gigantea</name>
    <dbReference type="NCBI Taxonomy" id="171969"/>
    <lineage>
        <taxon>Eukaryota</taxon>
        <taxon>Viridiplantae</taxon>
        <taxon>Streptophyta</taxon>
        <taxon>Embryophyta</taxon>
        <taxon>Tracheophyta</taxon>
        <taxon>Spermatophyta</taxon>
        <taxon>Magnoliopsida</taxon>
        <taxon>eudicotyledons</taxon>
        <taxon>Gunneridae</taxon>
        <taxon>Pentapetalae</taxon>
        <taxon>Caryophyllales</taxon>
        <taxon>Cactineae</taxon>
        <taxon>Cactaceae</taxon>
        <taxon>Cactoideae</taxon>
        <taxon>Echinocereeae</taxon>
        <taxon>Carnegiea</taxon>
    </lineage>
</organism>
<reference evidence="2" key="1">
    <citation type="submission" date="2022-04" db="EMBL/GenBank/DDBJ databases">
        <title>Carnegiea gigantea Genome sequencing and assembly v2.</title>
        <authorList>
            <person name="Copetti D."/>
            <person name="Sanderson M.J."/>
            <person name="Burquez A."/>
            <person name="Wojciechowski M.F."/>
        </authorList>
    </citation>
    <scope>NUCLEOTIDE SEQUENCE</scope>
    <source>
        <strain evidence="2">SGP5-SGP5p</strain>
        <tissue evidence="2">Aerial part</tissue>
    </source>
</reference>
<accession>A0A9Q1JWI6</accession>
<dbReference type="Proteomes" id="UP001153076">
    <property type="component" value="Unassembled WGS sequence"/>
</dbReference>
<evidence type="ECO:0000256" key="1">
    <source>
        <dbReference type="SAM" id="MobiDB-lite"/>
    </source>
</evidence>
<feature type="region of interest" description="Disordered" evidence="1">
    <location>
        <begin position="19"/>
        <end position="55"/>
    </location>
</feature>
<evidence type="ECO:0000313" key="3">
    <source>
        <dbReference type="Proteomes" id="UP001153076"/>
    </source>
</evidence>
<name>A0A9Q1JWI6_9CARY</name>
<dbReference type="AlphaFoldDB" id="A0A9Q1JWI6"/>